<keyword evidence="2" id="KW-0238">DNA-binding</keyword>
<dbReference type="InterPro" id="IPR036390">
    <property type="entry name" value="WH_DNA-bd_sf"/>
</dbReference>
<feature type="domain" description="HTH marR-type" evidence="4">
    <location>
        <begin position="1"/>
        <end position="144"/>
    </location>
</feature>
<dbReference type="InterPro" id="IPR000835">
    <property type="entry name" value="HTH_MarR-typ"/>
</dbReference>
<dbReference type="InterPro" id="IPR036388">
    <property type="entry name" value="WH-like_DNA-bd_sf"/>
</dbReference>
<dbReference type="PROSITE" id="PS50995">
    <property type="entry name" value="HTH_MARR_2"/>
    <property type="match status" value="1"/>
</dbReference>
<dbReference type="Gene3D" id="1.10.10.10">
    <property type="entry name" value="Winged helix-like DNA-binding domain superfamily/Winged helix DNA-binding domain"/>
    <property type="match status" value="1"/>
</dbReference>
<dbReference type="Pfam" id="PF01047">
    <property type="entry name" value="MarR"/>
    <property type="match status" value="1"/>
</dbReference>
<evidence type="ECO:0000256" key="1">
    <source>
        <dbReference type="ARBA" id="ARBA00023015"/>
    </source>
</evidence>
<name>A0A532UW13_UNCL8</name>
<keyword evidence="1" id="KW-0805">Transcription regulation</keyword>
<dbReference type="SMART" id="SM00347">
    <property type="entry name" value="HTH_MARR"/>
    <property type="match status" value="1"/>
</dbReference>
<dbReference type="Proteomes" id="UP000319619">
    <property type="component" value="Unassembled WGS sequence"/>
</dbReference>
<organism evidence="5 6">
    <name type="scientific">candidate division LCP-89 bacterium B3_LCP</name>
    <dbReference type="NCBI Taxonomy" id="2012998"/>
    <lineage>
        <taxon>Bacteria</taxon>
        <taxon>Pseudomonadati</taxon>
        <taxon>Bacteria division LCP-89</taxon>
    </lineage>
</organism>
<comment type="caution">
    <text evidence="5">The sequence shown here is derived from an EMBL/GenBank/DDBJ whole genome shotgun (WGS) entry which is preliminary data.</text>
</comment>
<evidence type="ECO:0000259" key="4">
    <source>
        <dbReference type="PROSITE" id="PS50995"/>
    </source>
</evidence>
<gene>
    <name evidence="5" type="ORF">CEE37_11965</name>
</gene>
<evidence type="ECO:0000313" key="6">
    <source>
        <dbReference type="Proteomes" id="UP000319619"/>
    </source>
</evidence>
<reference evidence="5 6" key="1">
    <citation type="submission" date="2017-06" db="EMBL/GenBank/DDBJ databases">
        <title>Novel microbial phyla capable of carbon fixation and sulfur reduction in deep-sea sediments.</title>
        <authorList>
            <person name="Huang J."/>
            <person name="Baker B."/>
            <person name="Wang Y."/>
        </authorList>
    </citation>
    <scope>NUCLEOTIDE SEQUENCE [LARGE SCALE GENOMIC DNA]</scope>
    <source>
        <strain evidence="5">B3_LCP</strain>
    </source>
</reference>
<proteinExistence type="predicted"/>
<sequence>MNDRAFQFYELLKDITSCCQEREILQAAKYNLTISEARCLISLELNACKTTADLADNMLVAKSRVTRVVDGLVKKGLVGRCEDKDDRRICQVSLTNEGNRIAVDLFGFILSLHEEVLGKLPDDLRDDTITNLSLLRDAMHHVKDRLIA</sequence>
<dbReference type="PANTHER" id="PTHR42756">
    <property type="entry name" value="TRANSCRIPTIONAL REGULATOR, MARR"/>
    <property type="match status" value="1"/>
</dbReference>
<evidence type="ECO:0000256" key="3">
    <source>
        <dbReference type="ARBA" id="ARBA00023163"/>
    </source>
</evidence>
<dbReference type="GO" id="GO:0003700">
    <property type="term" value="F:DNA-binding transcription factor activity"/>
    <property type="evidence" value="ECO:0007669"/>
    <property type="project" value="InterPro"/>
</dbReference>
<accession>A0A532UW13</accession>
<dbReference type="SUPFAM" id="SSF46785">
    <property type="entry name" value="Winged helix' DNA-binding domain"/>
    <property type="match status" value="1"/>
</dbReference>
<protein>
    <recommendedName>
        <fullName evidence="4">HTH marR-type domain-containing protein</fullName>
    </recommendedName>
</protein>
<dbReference type="PRINTS" id="PR00598">
    <property type="entry name" value="HTHMARR"/>
</dbReference>
<keyword evidence="3" id="KW-0804">Transcription</keyword>
<dbReference type="AlphaFoldDB" id="A0A532UW13"/>
<dbReference type="PANTHER" id="PTHR42756:SF1">
    <property type="entry name" value="TRANSCRIPTIONAL REPRESSOR OF EMRAB OPERON"/>
    <property type="match status" value="1"/>
</dbReference>
<evidence type="ECO:0000256" key="2">
    <source>
        <dbReference type="ARBA" id="ARBA00023125"/>
    </source>
</evidence>
<dbReference type="EMBL" id="NJBN01000008">
    <property type="protein sequence ID" value="TKJ39128.1"/>
    <property type="molecule type" value="Genomic_DNA"/>
</dbReference>
<evidence type="ECO:0000313" key="5">
    <source>
        <dbReference type="EMBL" id="TKJ39128.1"/>
    </source>
</evidence>
<dbReference type="GO" id="GO:0003677">
    <property type="term" value="F:DNA binding"/>
    <property type="evidence" value="ECO:0007669"/>
    <property type="project" value="UniProtKB-KW"/>
</dbReference>